<keyword evidence="12" id="KW-0372">Hormone</keyword>
<keyword evidence="13" id="KW-0838">Vasoactive</keyword>
<evidence type="ECO:0000256" key="15">
    <source>
        <dbReference type="ARBA" id="ARBA00030903"/>
    </source>
</evidence>
<dbReference type="GO" id="GO:0005615">
    <property type="term" value="C:extracellular space"/>
    <property type="evidence" value="ECO:0007669"/>
    <property type="project" value="TreeGrafter"/>
</dbReference>
<dbReference type="EMBL" id="JH002813">
    <property type="protein sequence ID" value="EGW12939.1"/>
    <property type="molecule type" value="Genomic_DNA"/>
</dbReference>
<dbReference type="GO" id="GO:0019934">
    <property type="term" value="P:cGMP-mediated signaling"/>
    <property type="evidence" value="ECO:0007669"/>
    <property type="project" value="TreeGrafter"/>
</dbReference>
<dbReference type="GO" id="GO:0006182">
    <property type="term" value="P:cGMP biosynthetic process"/>
    <property type="evidence" value="ECO:0007669"/>
    <property type="project" value="TreeGrafter"/>
</dbReference>
<comment type="function">
    <text evidence="6">May have a role in cardio-renal homeostasis through regulation of natriuresis and vasodilation. In vivo promotes natriuresis. In vitro, selectively vasodilates intestinal and vascular smooth muscle strips.</text>
</comment>
<reference evidence="24" key="1">
    <citation type="journal article" date="2011" name="Nat. Biotechnol.">
        <title>The genomic sequence of the Chinese hamster ovary (CHO)-K1 cell line.</title>
        <authorList>
            <person name="Xu X."/>
            <person name="Nagarajan H."/>
            <person name="Lewis N.E."/>
            <person name="Pan S."/>
            <person name="Cai Z."/>
            <person name="Liu X."/>
            <person name="Chen W."/>
            <person name="Xie M."/>
            <person name="Wang W."/>
            <person name="Hammond S."/>
            <person name="Andersen M.R."/>
            <person name="Neff N."/>
            <person name="Passarelli B."/>
            <person name="Koh W."/>
            <person name="Fan H.C."/>
            <person name="Wang J."/>
            <person name="Gui Y."/>
            <person name="Lee K.H."/>
            <person name="Betenbaugh M.J."/>
            <person name="Quake S.R."/>
            <person name="Famili I."/>
            <person name="Palsson B.O."/>
            <person name="Wang J."/>
        </authorList>
    </citation>
    <scope>NUCLEOTIDE SEQUENCE [LARGE SCALE GENOMIC DNA]</scope>
    <source>
        <strain evidence="24">CHO K1 cell line</strain>
    </source>
</reference>
<dbReference type="GO" id="GO:0005737">
    <property type="term" value="C:cytoplasm"/>
    <property type="evidence" value="ECO:0007669"/>
    <property type="project" value="TreeGrafter"/>
</dbReference>
<comment type="subcellular location">
    <subcellularLocation>
        <location evidence="7">Secreted</location>
    </subcellularLocation>
</comment>
<organism evidence="23 24">
    <name type="scientific">Cricetulus griseus</name>
    <name type="common">Chinese hamster</name>
    <name type="synonym">Cricetulus barabensis griseus</name>
    <dbReference type="NCBI Taxonomy" id="10029"/>
    <lineage>
        <taxon>Eukaryota</taxon>
        <taxon>Metazoa</taxon>
        <taxon>Chordata</taxon>
        <taxon>Craniata</taxon>
        <taxon>Vertebrata</taxon>
        <taxon>Euteleostomi</taxon>
        <taxon>Mammalia</taxon>
        <taxon>Eutheria</taxon>
        <taxon>Euarchontoglires</taxon>
        <taxon>Glires</taxon>
        <taxon>Rodentia</taxon>
        <taxon>Myomorpha</taxon>
        <taxon>Muroidea</taxon>
        <taxon>Cricetidae</taxon>
        <taxon>Cricetinae</taxon>
        <taxon>Cricetulus</taxon>
    </lineage>
</organism>
<protein>
    <recommendedName>
        <fullName evidence="10">Natriuretic peptides A</fullName>
    </recommendedName>
    <alternativeName>
        <fullName evidence="17">Atrial natriuretic factor prohormone</fullName>
    </alternativeName>
    <alternativeName>
        <fullName evidence="18">Atrial natriuretic peptide prohormone</fullName>
    </alternativeName>
    <alternativeName>
        <fullName evidence="16">Atriopeptigen</fullName>
    </alternativeName>
    <alternativeName>
        <fullName evidence="15">Cardiodilatin</fullName>
    </alternativeName>
    <alternativeName>
        <fullName evidence="19">preproCDD-ANF</fullName>
    </alternativeName>
</protein>
<evidence type="ECO:0000256" key="22">
    <source>
        <dbReference type="SAM" id="Phobius"/>
    </source>
</evidence>
<dbReference type="AlphaFoldDB" id="G3IHM2"/>
<comment type="function">
    <text evidence="2">Hormone produced in the kidneys that appears to be important for maintaining cardio-renal homeostasis. Mediates vasodilation, natriuresis and diuresis primarily in the renal system, in order to maintain the extracellular fluid volume and control the fluid-electrolyte balance. Specifically binds and stimulates cGMP production by renal transmembrane receptors, likely NPR1. Urodilatin not ANP, may be the natriuretic peptide responsible for the regulation of sodium and water homeostasis in the kidney.</text>
</comment>
<evidence type="ECO:0000256" key="21">
    <source>
        <dbReference type="SAM" id="MobiDB-lite"/>
    </source>
</evidence>
<evidence type="ECO:0000256" key="17">
    <source>
        <dbReference type="ARBA" id="ARBA00031619"/>
    </source>
</evidence>
<evidence type="ECO:0000256" key="20">
    <source>
        <dbReference type="ARBA" id="ARBA00045221"/>
    </source>
</evidence>
<evidence type="ECO:0000256" key="18">
    <source>
        <dbReference type="ARBA" id="ARBA00032736"/>
    </source>
</evidence>
<dbReference type="PRINTS" id="PR00711">
    <property type="entry name" value="ANATPEPTIDE"/>
</dbReference>
<evidence type="ECO:0000256" key="12">
    <source>
        <dbReference type="ARBA" id="ARBA00022702"/>
    </source>
</evidence>
<dbReference type="GO" id="GO:0007168">
    <property type="term" value="P:receptor guanylyl cyclase signaling pathway"/>
    <property type="evidence" value="ECO:0007669"/>
    <property type="project" value="TreeGrafter"/>
</dbReference>
<evidence type="ECO:0000256" key="8">
    <source>
        <dbReference type="ARBA" id="ARBA00009041"/>
    </source>
</evidence>
<dbReference type="PRINTS" id="PR00710">
    <property type="entry name" value="NATPEPTIDES"/>
</dbReference>
<comment type="function">
    <text evidence="20">May have a role in cardio-renal homeostasis through regulation of natriuresis, diuresis, vasodilation, and inhibiting aldosterone synthesis. In vitro, promotes the production of cGMP and induces vasodilation. May promote natriuresis, at least in part, by enhancing prostaglandin E2 synthesis resulting in the inhibition of renal Na+-K+-ATPase. However reports on the involvement of this peptide in mammal blood volume and blood pressure homeostasis are conflicting; according to a report, in vivo it is not sufficient to activate cGMP and does not inhibit collecting duct transport nor effect diuresis and natriuresis. Appears to bind to specific receptors that are distinct from the receptors bound by atrial natriuretic peptide and vessel dilator. Possibly enhances protein excretion in urine by decreasing proximal tubular protein reabsorption.</text>
</comment>
<evidence type="ECO:0000256" key="13">
    <source>
        <dbReference type="ARBA" id="ARBA00022858"/>
    </source>
</evidence>
<dbReference type="PROSITE" id="PS00263">
    <property type="entry name" value="NATRIURETIC_PEPTIDE"/>
    <property type="match status" value="2"/>
</dbReference>
<dbReference type="GO" id="GO:0003085">
    <property type="term" value="P:negative regulation of systemic arterial blood pressure"/>
    <property type="evidence" value="ECO:0007669"/>
    <property type="project" value="TreeGrafter"/>
</dbReference>
<dbReference type="Proteomes" id="UP000001075">
    <property type="component" value="Unassembled WGS sequence"/>
</dbReference>
<feature type="compositionally biased region" description="Polar residues" evidence="21">
    <location>
        <begin position="228"/>
        <end position="238"/>
    </location>
</feature>
<keyword evidence="11" id="KW-0964">Secreted</keyword>
<feature type="region of interest" description="Disordered" evidence="21">
    <location>
        <begin position="193"/>
        <end position="239"/>
    </location>
</feature>
<comment type="function">
    <text evidence="4">May have a role in cardio-renal homeostasis through regulation of regulation of natriuresis and vasodilation. In vivo promotes natriuresis. In vitro, vasodilates intestinal smooth muscle but not smooth muscle strips.</text>
</comment>
<evidence type="ECO:0000256" key="10">
    <source>
        <dbReference type="ARBA" id="ARBA00020078"/>
    </source>
</evidence>
<evidence type="ECO:0000256" key="2">
    <source>
        <dbReference type="ARBA" id="ARBA00002857"/>
    </source>
</evidence>
<dbReference type="eggNOG" id="ENOG502S9RQ">
    <property type="taxonomic scope" value="Eukaryota"/>
</dbReference>
<evidence type="ECO:0000256" key="14">
    <source>
        <dbReference type="ARBA" id="ARBA00023157"/>
    </source>
</evidence>
<gene>
    <name evidence="23" type="ORF">I79_023314</name>
</gene>
<accession>G3IHM2</accession>
<keyword evidence="22" id="KW-0472">Membrane</keyword>
<dbReference type="GO" id="GO:0051427">
    <property type="term" value="F:hormone receptor binding"/>
    <property type="evidence" value="ECO:0007669"/>
    <property type="project" value="TreeGrafter"/>
</dbReference>
<name>G3IHM2_CRIGR</name>
<dbReference type="PANTHER" id="PTHR14066">
    <property type="entry name" value="ATRIAL NATRIURETIC FACTOR PRECURSOR"/>
    <property type="match status" value="1"/>
</dbReference>
<dbReference type="GO" id="GO:0007218">
    <property type="term" value="P:neuropeptide signaling pathway"/>
    <property type="evidence" value="ECO:0007669"/>
    <property type="project" value="TreeGrafter"/>
</dbReference>
<evidence type="ECO:0000313" key="24">
    <source>
        <dbReference type="Proteomes" id="UP000001075"/>
    </source>
</evidence>
<dbReference type="InterPro" id="IPR002407">
    <property type="entry name" value="Natriuretic_peptide_atrial"/>
</dbReference>
<evidence type="ECO:0000256" key="6">
    <source>
        <dbReference type="ARBA" id="ARBA00003360"/>
    </source>
</evidence>
<comment type="similarity">
    <text evidence="8">Belongs to the natriuretic peptide family.</text>
</comment>
<dbReference type="InParanoid" id="G3IHM2"/>
<dbReference type="InterPro" id="IPR030480">
    <property type="entry name" value="Natr_peptide_CS"/>
</dbReference>
<evidence type="ECO:0000256" key="7">
    <source>
        <dbReference type="ARBA" id="ARBA00004613"/>
    </source>
</evidence>
<dbReference type="InterPro" id="IPR000663">
    <property type="entry name" value="Natr_peptide"/>
</dbReference>
<evidence type="ECO:0000256" key="1">
    <source>
        <dbReference type="ARBA" id="ARBA00002352"/>
    </source>
</evidence>
<dbReference type="Pfam" id="PF00212">
    <property type="entry name" value="ANP"/>
    <property type="match status" value="2"/>
</dbReference>
<evidence type="ECO:0000256" key="19">
    <source>
        <dbReference type="ARBA" id="ARBA00033220"/>
    </source>
</evidence>
<evidence type="ECO:0000256" key="3">
    <source>
        <dbReference type="ARBA" id="ARBA00002948"/>
    </source>
</evidence>
<evidence type="ECO:0000256" key="4">
    <source>
        <dbReference type="ARBA" id="ARBA00003244"/>
    </source>
</evidence>
<comment type="function">
    <text evidence="3">May have a role in cardio-renal homeostasis through regulation of natriuresis and vasodilation. In vivo promotes natriuresis. In vitro, selectively vasodilates intestinal smooth muscle but not vascular smooth muscle strips.</text>
</comment>
<evidence type="ECO:0000256" key="16">
    <source>
        <dbReference type="ARBA" id="ARBA00031144"/>
    </source>
</evidence>
<comment type="function">
    <text evidence="1">May have a role in cardio-renal homeostasis through regulation of natriuresis and vasodilation. In vivo promotes natriuresis and in vitro, vasodilates renal artery strips.</text>
</comment>
<evidence type="ECO:0000256" key="9">
    <source>
        <dbReference type="ARBA" id="ARBA00011384"/>
    </source>
</evidence>
<dbReference type="STRING" id="10029.G3IHM2"/>
<keyword evidence="22" id="KW-0812">Transmembrane</keyword>
<proteinExistence type="inferred from homology"/>
<evidence type="ECO:0000313" key="23">
    <source>
        <dbReference type="EMBL" id="EGW12939.1"/>
    </source>
</evidence>
<sequence length="362" mass="40286">MQTLLNILREKAEAVARGQLLKDQGVTKAPPQSTLGSQDSTLQVLQKLQNSKKMHNSGCFGQRIDRIGSVSRLGCNENITTDTSCDLQPLWSHDNFSRQPQPEDGTSHPENSYLGPEWREWIRMCGNGIRVCCSPMGSFSIAMGFFLLLAFWLPGHIGANPVYSAVSNTDLMDFKNLLDHLEEKMPLEDEVVPPQALSEQNDEAPGAALNSLPEVPPWTGEVNPPQREGSTLGRSSWEPSDRSALLKSKLRALLAAPRSLRRSSCFGGRIDRIGAQSGLGCNSFRVRGTVDGNGMEVGWESKLNTSREYLWQQRDQCKCLFLLRVLPHYVDVPEVSRPCQQLLQPLSTSWEVRIKAKSPLRC</sequence>
<dbReference type="GO" id="GO:0005179">
    <property type="term" value="F:hormone activity"/>
    <property type="evidence" value="ECO:0007669"/>
    <property type="project" value="UniProtKB-KW"/>
</dbReference>
<dbReference type="GO" id="GO:0097746">
    <property type="term" value="P:blood vessel diameter maintenance"/>
    <property type="evidence" value="ECO:0007669"/>
    <property type="project" value="UniProtKB-KW"/>
</dbReference>
<keyword evidence="22" id="KW-1133">Transmembrane helix</keyword>
<comment type="subunit">
    <text evidence="9">Homodimer; disulfide-linked antiparallel dimer.</text>
</comment>
<evidence type="ECO:0000256" key="11">
    <source>
        <dbReference type="ARBA" id="ARBA00022525"/>
    </source>
</evidence>
<comment type="function">
    <text evidence="5">May have a role in cardio-renal homeostasis through regulation of diuresis and inhibiting aldosterone synthesis. In vitro, promotes the production of cGMP and induces vasodilation. May promote natriuresis, at least in part, by enhancing prostaglandin E2 synthesis resulting in the inhibition of renal Na+-K+-ATPase. May have a role in potassium excretion but not sodium excretion (natriuresis). Possibly enhances protein excretion in urine by decreasing proximal tubular protein reabsorption.</text>
</comment>
<feature type="region of interest" description="Disordered" evidence="21">
    <location>
        <begin position="92"/>
        <end position="112"/>
    </location>
</feature>
<dbReference type="PANTHER" id="PTHR14066:SF2">
    <property type="entry name" value="NATRIURETIC PEPTIDES A"/>
    <property type="match status" value="1"/>
</dbReference>
<keyword evidence="14" id="KW-1015">Disulfide bond</keyword>
<dbReference type="PaxDb" id="10029-XP_007631345.1"/>
<dbReference type="SMART" id="SM00183">
    <property type="entry name" value="NAT_PEP"/>
    <property type="match status" value="2"/>
</dbReference>
<dbReference type="InterPro" id="IPR050787">
    <property type="entry name" value="Natriuretic_peptide"/>
</dbReference>
<evidence type="ECO:0000256" key="5">
    <source>
        <dbReference type="ARBA" id="ARBA00003298"/>
    </source>
</evidence>
<feature type="transmembrane region" description="Helical" evidence="22">
    <location>
        <begin position="129"/>
        <end position="153"/>
    </location>
</feature>